<evidence type="ECO:0000313" key="3">
    <source>
        <dbReference type="Proteomes" id="UP000334990"/>
    </source>
</evidence>
<dbReference type="PANTHER" id="PTHR35446">
    <property type="entry name" value="SI:CH211-175M2.5"/>
    <property type="match status" value="1"/>
</dbReference>
<feature type="domain" description="Carboxymuconolactone decarboxylase-like" evidence="1">
    <location>
        <begin position="34"/>
        <end position="80"/>
    </location>
</feature>
<dbReference type="AlphaFoldDB" id="A0A5M3WD60"/>
<protein>
    <recommendedName>
        <fullName evidence="1">Carboxymuconolactone decarboxylase-like domain-containing protein</fullName>
    </recommendedName>
</protein>
<dbReference type="Gene3D" id="1.20.1290.10">
    <property type="entry name" value="AhpD-like"/>
    <property type="match status" value="1"/>
</dbReference>
<dbReference type="EMBL" id="BLAD01000081">
    <property type="protein sequence ID" value="GES04368.1"/>
    <property type="molecule type" value="Genomic_DNA"/>
</dbReference>
<dbReference type="InterPro" id="IPR029032">
    <property type="entry name" value="AhpD-like"/>
</dbReference>
<dbReference type="PANTHER" id="PTHR35446:SF2">
    <property type="entry name" value="CARBOXYMUCONOLACTONE DECARBOXYLASE-LIKE DOMAIN-CONTAINING PROTEIN"/>
    <property type="match status" value="1"/>
</dbReference>
<accession>A0A5M3WD60</accession>
<reference evidence="2 3" key="1">
    <citation type="submission" date="2019-10" db="EMBL/GenBank/DDBJ databases">
        <title>Whole genome shotgun sequence of Acrocarpospora corrugata NBRC 13972.</title>
        <authorList>
            <person name="Ichikawa N."/>
            <person name="Kimura A."/>
            <person name="Kitahashi Y."/>
            <person name="Komaki H."/>
            <person name="Oguchi A."/>
        </authorList>
    </citation>
    <scope>NUCLEOTIDE SEQUENCE [LARGE SCALE GENOMIC DNA]</scope>
    <source>
        <strain evidence="2 3">NBRC 13972</strain>
    </source>
</reference>
<keyword evidence="3" id="KW-1185">Reference proteome</keyword>
<comment type="caution">
    <text evidence="2">The sequence shown here is derived from an EMBL/GenBank/DDBJ whole genome shotgun (WGS) entry which is preliminary data.</text>
</comment>
<organism evidence="2 3">
    <name type="scientific">Acrocarpospora corrugata</name>
    <dbReference type="NCBI Taxonomy" id="35763"/>
    <lineage>
        <taxon>Bacteria</taxon>
        <taxon>Bacillati</taxon>
        <taxon>Actinomycetota</taxon>
        <taxon>Actinomycetes</taxon>
        <taxon>Streptosporangiales</taxon>
        <taxon>Streptosporangiaceae</taxon>
        <taxon>Acrocarpospora</taxon>
    </lineage>
</organism>
<evidence type="ECO:0000313" key="2">
    <source>
        <dbReference type="EMBL" id="GES04368.1"/>
    </source>
</evidence>
<proteinExistence type="predicted"/>
<sequence>MTYLDTPDESPLYAADAAICGFVPNYTRVFALRPEVYQGWLQLGGAVRNGMDLRRYELVTVATARVIGSKYCGLAHAQKLQEFYDDEALSAILRDHHDAELAPVDVAIMDFASKVATDPTTITEADAETLRRFGLSDGDVFQIVLAVSLRRFFSGVLSAVGAVADQEYEKLAPEIRSAVDAFGARSSHS</sequence>
<dbReference type="Proteomes" id="UP000334990">
    <property type="component" value="Unassembled WGS sequence"/>
</dbReference>
<dbReference type="RefSeq" id="WP_155340479.1">
    <property type="nucleotide sequence ID" value="NZ_BAAABN010000024.1"/>
</dbReference>
<dbReference type="SUPFAM" id="SSF69118">
    <property type="entry name" value="AhpD-like"/>
    <property type="match status" value="1"/>
</dbReference>
<dbReference type="Pfam" id="PF02627">
    <property type="entry name" value="CMD"/>
    <property type="match status" value="1"/>
</dbReference>
<dbReference type="OrthoDB" id="153253at2"/>
<evidence type="ECO:0000259" key="1">
    <source>
        <dbReference type="Pfam" id="PF02627"/>
    </source>
</evidence>
<dbReference type="InterPro" id="IPR003779">
    <property type="entry name" value="CMD-like"/>
</dbReference>
<dbReference type="GO" id="GO:0051920">
    <property type="term" value="F:peroxiredoxin activity"/>
    <property type="evidence" value="ECO:0007669"/>
    <property type="project" value="InterPro"/>
</dbReference>
<gene>
    <name evidence="2" type="ORF">Acor_64360</name>
</gene>
<name>A0A5M3WD60_9ACTN</name>